<dbReference type="PROSITE" id="PS50181">
    <property type="entry name" value="FBOX"/>
    <property type="match status" value="1"/>
</dbReference>
<evidence type="ECO:0000259" key="1">
    <source>
        <dbReference type="PROSITE" id="PS50181"/>
    </source>
</evidence>
<protein>
    <recommendedName>
        <fullName evidence="1">F-box domain-containing protein</fullName>
    </recommendedName>
</protein>
<dbReference type="InParanoid" id="A0A5N4B4A2"/>
<keyword evidence="4" id="KW-1185">Reference proteome</keyword>
<evidence type="ECO:0000313" key="4">
    <source>
        <dbReference type="Proteomes" id="UP000327044"/>
    </source>
</evidence>
<dbReference type="InterPro" id="IPR032675">
    <property type="entry name" value="LRR_dom_sf"/>
</dbReference>
<dbReference type="EMBL" id="VVIM01000004">
    <property type="protein sequence ID" value="KAB0800471.1"/>
    <property type="molecule type" value="Genomic_DNA"/>
</dbReference>
<dbReference type="Gene3D" id="3.80.10.10">
    <property type="entry name" value="Ribonuclease Inhibitor"/>
    <property type="match status" value="1"/>
</dbReference>
<dbReference type="OrthoDB" id="10257471at2759"/>
<dbReference type="Proteomes" id="UP000327044">
    <property type="component" value="Unassembled WGS sequence"/>
</dbReference>
<dbReference type="InterPro" id="IPR001810">
    <property type="entry name" value="F-box_dom"/>
</dbReference>
<evidence type="ECO:0000313" key="3">
    <source>
        <dbReference type="EMBL" id="KAB0804396.1"/>
    </source>
</evidence>
<feature type="domain" description="F-box" evidence="1">
    <location>
        <begin position="19"/>
        <end position="67"/>
    </location>
</feature>
<evidence type="ECO:0000313" key="2">
    <source>
        <dbReference type="EMBL" id="KAB0800471.1"/>
    </source>
</evidence>
<dbReference type="Pfam" id="PF12937">
    <property type="entry name" value="F-box-like"/>
    <property type="match status" value="1"/>
</dbReference>
<accession>A0A5N4B4A2</accession>
<dbReference type="SUPFAM" id="SSF81383">
    <property type="entry name" value="F-box domain"/>
    <property type="match status" value="1"/>
</dbReference>
<dbReference type="EMBL" id="VVIM01000001">
    <property type="protein sequence ID" value="KAB0804396.1"/>
    <property type="molecule type" value="Genomic_DNA"/>
</dbReference>
<comment type="caution">
    <text evidence="3">The sequence shown here is derived from an EMBL/GenBank/DDBJ whole genome shotgun (WGS) entry which is preliminary data.</text>
</comment>
<proteinExistence type="predicted"/>
<name>A0A5N4B4A2_PHOPY</name>
<dbReference type="SMART" id="SM00256">
    <property type="entry name" value="FBOX"/>
    <property type="match status" value="1"/>
</dbReference>
<dbReference type="InterPro" id="IPR036047">
    <property type="entry name" value="F-box-like_dom_sf"/>
</dbReference>
<gene>
    <name evidence="3" type="ORF">PPYR_01366</name>
    <name evidence="2" type="ORF">PPYR_06211</name>
</gene>
<reference evidence="3" key="2">
    <citation type="submission" date="2019-08" db="EMBL/GenBank/DDBJ databases">
        <authorList>
            <consortium name="Photinus pyralis genome working group"/>
            <person name="Fallon T.R."/>
            <person name="Sander Lower S.E."/>
            <person name="Weng J.-K."/>
        </authorList>
    </citation>
    <scope>NUCLEOTIDE SEQUENCE</scope>
    <source>
        <strain evidence="3">1611_PpyrPB1</strain>
        <tissue evidence="3">Whole body</tissue>
    </source>
</reference>
<dbReference type="AlphaFoldDB" id="A0A5N4B4A2"/>
<sequence length="256" mass="29415">MAPHNNKNFSDKVLINRKSTPVNILPTEILLYIFSFLSNIEILDIARHVCRRWNLLTPKPTLDVKRLRIADSKSQNTRQICDIINSSPKLKDVTISCRSGLSRILKTIGKASKDLRKLKIINGGFCERSKCSAGVNKIVKKCKKLHRIGILANRYYLRRSFKLSVKQKTGRLWSYKSTMDIRNIELNQIPTLLLGLRRYSLEIPIPSSSSVVEEYLRTPYPGYQVAVHRESHLEHFLSLVNNHTSLHETDVLLQVL</sequence>
<organism evidence="3 4">
    <name type="scientific">Photinus pyralis</name>
    <name type="common">Common eastern firefly</name>
    <name type="synonym">Lampyris pyralis</name>
    <dbReference type="NCBI Taxonomy" id="7054"/>
    <lineage>
        <taxon>Eukaryota</taxon>
        <taxon>Metazoa</taxon>
        <taxon>Ecdysozoa</taxon>
        <taxon>Arthropoda</taxon>
        <taxon>Hexapoda</taxon>
        <taxon>Insecta</taxon>
        <taxon>Pterygota</taxon>
        <taxon>Neoptera</taxon>
        <taxon>Endopterygota</taxon>
        <taxon>Coleoptera</taxon>
        <taxon>Polyphaga</taxon>
        <taxon>Elateriformia</taxon>
        <taxon>Elateroidea</taxon>
        <taxon>Lampyridae</taxon>
        <taxon>Lampyrinae</taxon>
        <taxon>Photinus</taxon>
    </lineage>
</organism>
<reference evidence="3 4" key="1">
    <citation type="journal article" date="2018" name="Elife">
        <title>Firefly genomes illuminate parallel origins of bioluminescence in beetles.</title>
        <authorList>
            <person name="Fallon T.R."/>
            <person name="Lower S.E."/>
            <person name="Chang C.H."/>
            <person name="Bessho-Uehara M."/>
            <person name="Martin G.J."/>
            <person name="Bewick A.J."/>
            <person name="Behringer M."/>
            <person name="Debat H.J."/>
            <person name="Wong I."/>
            <person name="Day J.C."/>
            <person name="Suvorov A."/>
            <person name="Silva C.J."/>
            <person name="Stanger-Hall K.F."/>
            <person name="Hall D.W."/>
            <person name="Schmitz R.J."/>
            <person name="Nelson D.R."/>
            <person name="Lewis S.M."/>
            <person name="Shigenobu S."/>
            <person name="Bybee S.M."/>
            <person name="Larracuente A.M."/>
            <person name="Oba Y."/>
            <person name="Weng J.K."/>
        </authorList>
    </citation>
    <scope>NUCLEOTIDE SEQUENCE [LARGE SCALE GENOMIC DNA]</scope>
    <source>
        <strain evidence="3">1611_PpyrPB1</strain>
        <tissue evidence="3">Whole body</tissue>
    </source>
</reference>